<dbReference type="PANTHER" id="PTHR10963:SF55">
    <property type="entry name" value="GLYCOSIDE HYDROLASE FAMILY 16 PROTEIN"/>
    <property type="match status" value="1"/>
</dbReference>
<dbReference type="PROSITE" id="PS51762">
    <property type="entry name" value="GH16_2"/>
    <property type="match status" value="1"/>
</dbReference>
<keyword evidence="4" id="KW-0378">Hydrolase</keyword>
<dbReference type="GO" id="GO:0005975">
    <property type="term" value="P:carbohydrate metabolic process"/>
    <property type="evidence" value="ECO:0007669"/>
    <property type="project" value="InterPro"/>
</dbReference>
<dbReference type="EMBL" id="FQZE01000060">
    <property type="protein sequence ID" value="SHK07088.1"/>
    <property type="molecule type" value="Genomic_DNA"/>
</dbReference>
<evidence type="ECO:0000256" key="1">
    <source>
        <dbReference type="ARBA" id="ARBA00006865"/>
    </source>
</evidence>
<dbReference type="InterPro" id="IPR013320">
    <property type="entry name" value="ConA-like_dom_sf"/>
</dbReference>
<feature type="signal peptide" evidence="2">
    <location>
        <begin position="1"/>
        <end position="23"/>
    </location>
</feature>
<keyword evidence="5" id="KW-1185">Reference proteome</keyword>
<dbReference type="OrthoDB" id="9809583at2"/>
<evidence type="ECO:0000256" key="2">
    <source>
        <dbReference type="SAM" id="SignalP"/>
    </source>
</evidence>
<dbReference type="SUPFAM" id="SSF49899">
    <property type="entry name" value="Concanavalin A-like lectins/glucanases"/>
    <property type="match status" value="1"/>
</dbReference>
<name>A0A1M6PGK7_9BACT</name>
<dbReference type="Proteomes" id="UP000184050">
    <property type="component" value="Unassembled WGS sequence"/>
</dbReference>
<dbReference type="GO" id="GO:0004553">
    <property type="term" value="F:hydrolase activity, hydrolyzing O-glycosyl compounds"/>
    <property type="evidence" value="ECO:0007669"/>
    <property type="project" value="InterPro"/>
</dbReference>
<proteinExistence type="inferred from homology"/>
<protein>
    <submittedName>
        <fullName evidence="4">Glycosyl hydrolases family 16</fullName>
    </submittedName>
</protein>
<dbReference type="Gene3D" id="2.60.120.200">
    <property type="match status" value="1"/>
</dbReference>
<dbReference type="PANTHER" id="PTHR10963">
    <property type="entry name" value="GLYCOSYL HYDROLASE-RELATED"/>
    <property type="match status" value="1"/>
</dbReference>
<dbReference type="Pfam" id="PF00722">
    <property type="entry name" value="Glyco_hydro_16"/>
    <property type="match status" value="1"/>
</dbReference>
<evidence type="ECO:0000259" key="3">
    <source>
        <dbReference type="PROSITE" id="PS51762"/>
    </source>
</evidence>
<keyword evidence="2" id="KW-0732">Signal</keyword>
<feature type="chain" id="PRO_5012725915" evidence="2">
    <location>
        <begin position="24"/>
        <end position="276"/>
    </location>
</feature>
<evidence type="ECO:0000313" key="5">
    <source>
        <dbReference type="Proteomes" id="UP000184050"/>
    </source>
</evidence>
<gene>
    <name evidence="4" type="ORF">SAMN05444280_1606</name>
</gene>
<accession>A0A1M6PGK7</accession>
<comment type="similarity">
    <text evidence="1">Belongs to the glycosyl hydrolase 16 family.</text>
</comment>
<organism evidence="4 5">
    <name type="scientific">Tangfeifania diversioriginum</name>
    <dbReference type="NCBI Taxonomy" id="1168035"/>
    <lineage>
        <taxon>Bacteria</taxon>
        <taxon>Pseudomonadati</taxon>
        <taxon>Bacteroidota</taxon>
        <taxon>Bacteroidia</taxon>
        <taxon>Marinilabiliales</taxon>
        <taxon>Prolixibacteraceae</taxon>
        <taxon>Tangfeifania</taxon>
    </lineage>
</organism>
<evidence type="ECO:0000313" key="4">
    <source>
        <dbReference type="EMBL" id="SHK07088.1"/>
    </source>
</evidence>
<sequence>MKSILTFLFLISTLLFSGNRVFAQNGETDWKLIWEDQFEGDELDTTRWSLISTQPSQYDRAPDWKKHMIADERVYAVKNGNFYLTGINNPGIENDDRPFLTGGVESKEKFSFTYGKVEIRAKKECAQGAWPALWMMPEEGVYGGWPHSGEIDIMEHLNYDSVIHHTVHTRYTNVLNNTSNPQRGIGNVRADVTQWNIYGLEWHPDVLIWTVNGIETFRYPRVEGLDEEMKQWPFDQPFYFILSQQLGGSWVGEVEPEKLPVFMIVDYVKVFQKLQY</sequence>
<reference evidence="4 5" key="1">
    <citation type="submission" date="2016-11" db="EMBL/GenBank/DDBJ databases">
        <authorList>
            <person name="Jaros S."/>
            <person name="Januszkiewicz K."/>
            <person name="Wedrychowicz H."/>
        </authorList>
    </citation>
    <scope>NUCLEOTIDE SEQUENCE [LARGE SCALE GENOMIC DNA]</scope>
    <source>
        <strain evidence="4 5">DSM 27063</strain>
    </source>
</reference>
<dbReference type="CDD" id="cd08023">
    <property type="entry name" value="GH16_laminarinase_like"/>
    <property type="match status" value="1"/>
</dbReference>
<dbReference type="AlphaFoldDB" id="A0A1M6PGK7"/>
<feature type="domain" description="GH16" evidence="3">
    <location>
        <begin position="28"/>
        <end position="276"/>
    </location>
</feature>
<dbReference type="InterPro" id="IPR000757">
    <property type="entry name" value="Beta-glucanase-like"/>
</dbReference>
<dbReference type="RefSeq" id="WP_073174055.1">
    <property type="nucleotide sequence ID" value="NZ_FQZE01000060.1"/>
</dbReference>
<dbReference type="STRING" id="1168035.SAMN05444280_1606"/>
<dbReference type="InterPro" id="IPR050546">
    <property type="entry name" value="Glycosyl_Hydrlase_16"/>
</dbReference>